<feature type="region of interest" description="Disordered" evidence="1">
    <location>
        <begin position="127"/>
        <end position="150"/>
    </location>
</feature>
<keyword evidence="3" id="KW-1185">Reference proteome</keyword>
<evidence type="ECO:0000256" key="1">
    <source>
        <dbReference type="SAM" id="MobiDB-lite"/>
    </source>
</evidence>
<accession>A0AAN9G1I6</accession>
<comment type="caution">
    <text evidence="2">The sequence shown here is derived from an EMBL/GenBank/DDBJ whole genome shotgun (WGS) entry which is preliminary data.</text>
</comment>
<gene>
    <name evidence="2" type="ORF">V1264_009452</name>
</gene>
<evidence type="ECO:0000313" key="2">
    <source>
        <dbReference type="EMBL" id="KAK7091816.1"/>
    </source>
</evidence>
<dbReference type="Proteomes" id="UP001374579">
    <property type="component" value="Unassembled WGS sequence"/>
</dbReference>
<proteinExistence type="predicted"/>
<evidence type="ECO:0000313" key="3">
    <source>
        <dbReference type="Proteomes" id="UP001374579"/>
    </source>
</evidence>
<reference evidence="2 3" key="1">
    <citation type="submission" date="2024-02" db="EMBL/GenBank/DDBJ databases">
        <title>Chromosome-scale genome assembly of the rough periwinkle Littorina saxatilis.</title>
        <authorList>
            <person name="De Jode A."/>
            <person name="Faria R."/>
            <person name="Formenti G."/>
            <person name="Sims Y."/>
            <person name="Smith T.P."/>
            <person name="Tracey A."/>
            <person name="Wood J.M.D."/>
            <person name="Zagrodzka Z.B."/>
            <person name="Johannesson K."/>
            <person name="Butlin R.K."/>
            <person name="Leder E.H."/>
        </authorList>
    </citation>
    <scope>NUCLEOTIDE SEQUENCE [LARGE SCALE GENOMIC DNA]</scope>
    <source>
        <strain evidence="2">Snail1</strain>
        <tissue evidence="2">Muscle</tissue>
    </source>
</reference>
<organism evidence="2 3">
    <name type="scientific">Littorina saxatilis</name>
    <dbReference type="NCBI Taxonomy" id="31220"/>
    <lineage>
        <taxon>Eukaryota</taxon>
        <taxon>Metazoa</taxon>
        <taxon>Spiralia</taxon>
        <taxon>Lophotrochozoa</taxon>
        <taxon>Mollusca</taxon>
        <taxon>Gastropoda</taxon>
        <taxon>Caenogastropoda</taxon>
        <taxon>Littorinimorpha</taxon>
        <taxon>Littorinoidea</taxon>
        <taxon>Littorinidae</taxon>
        <taxon>Littorina</taxon>
    </lineage>
</organism>
<sequence length="231" mass="25311">MAVEGSTAWSLEKYARYITVKKGSTAGQWKHYDDIADSRLVMTLTETNHLVVLQGSVVLESHSLVTARAWMRGMCKNDSLLFMYKHGKGTRRFKVKYAGSGNLTASQVCSRAAQALSKLFTVHITPTPPTTNPQVADTSGNAADSSNTSQPLNGEMSLGTMAHIVLGETQTQLPESYKTTPTLSDVTKMTSFSGDVMADHLRLFLADPTFPAFVEQVDEQLKKIITECKED</sequence>
<dbReference type="Pfam" id="PF15165">
    <property type="entry name" value="REC114-like"/>
    <property type="match status" value="1"/>
</dbReference>
<dbReference type="EMBL" id="JBAMIC010000022">
    <property type="protein sequence ID" value="KAK7091816.1"/>
    <property type="molecule type" value="Genomic_DNA"/>
</dbReference>
<dbReference type="PANTHER" id="PTHR34921:SF1">
    <property type="entry name" value="MEIOTIC RECOMBINATION PROTEIN REC114"/>
    <property type="match status" value="1"/>
</dbReference>
<protein>
    <submittedName>
        <fullName evidence="2">Uncharacterized protein</fullName>
    </submittedName>
</protein>
<name>A0AAN9G1I6_9CAEN</name>
<dbReference type="AlphaFoldDB" id="A0AAN9G1I6"/>
<dbReference type="InterPro" id="IPR029168">
    <property type="entry name" value="REC114L"/>
</dbReference>
<feature type="compositionally biased region" description="Polar residues" evidence="1">
    <location>
        <begin position="132"/>
        <end position="150"/>
    </location>
</feature>
<dbReference type="PANTHER" id="PTHR34921">
    <property type="entry name" value="MEIOTIC RECOMBINATION PROTEIN REC114"/>
    <property type="match status" value="1"/>
</dbReference>